<dbReference type="InterPro" id="IPR036388">
    <property type="entry name" value="WH-like_DNA-bd_sf"/>
</dbReference>
<protein>
    <recommendedName>
        <fullName evidence="6">HTH-type transcriptional regulator TtuA</fullName>
    </recommendedName>
    <alternativeName>
        <fullName evidence="7">Tartrate utilization transcriptional regulator</fullName>
    </alternativeName>
</protein>
<evidence type="ECO:0000259" key="8">
    <source>
        <dbReference type="PROSITE" id="PS50931"/>
    </source>
</evidence>
<evidence type="ECO:0000256" key="2">
    <source>
        <dbReference type="ARBA" id="ARBA00023015"/>
    </source>
</evidence>
<dbReference type="GO" id="GO:0003700">
    <property type="term" value="F:DNA-binding transcription factor activity"/>
    <property type="evidence" value="ECO:0007669"/>
    <property type="project" value="InterPro"/>
</dbReference>
<keyword evidence="2" id="KW-0805">Transcription regulation</keyword>
<dbReference type="InterPro" id="IPR000847">
    <property type="entry name" value="LysR_HTH_N"/>
</dbReference>
<feature type="domain" description="HTH lysR-type" evidence="8">
    <location>
        <begin position="1"/>
        <end position="59"/>
    </location>
</feature>
<dbReference type="Gene3D" id="3.40.190.290">
    <property type="match status" value="1"/>
</dbReference>
<dbReference type="PRINTS" id="PR00039">
    <property type="entry name" value="HTHLYSR"/>
</dbReference>
<evidence type="ECO:0000313" key="12">
    <source>
        <dbReference type="Proteomes" id="UP000187891"/>
    </source>
</evidence>
<dbReference type="EMBL" id="JAVRAD010000007">
    <property type="protein sequence ID" value="MDX8330954.1"/>
    <property type="molecule type" value="Genomic_DNA"/>
</dbReference>
<gene>
    <name evidence="11" type="primary">dmlR_15</name>
    <name evidence="10" type="ORF">CPJ18_05745</name>
    <name evidence="11" type="ORF">DSM25559_3866</name>
    <name evidence="9" type="ORF">RMS29_17140</name>
</gene>
<keyword evidence="4" id="KW-0804">Transcription</keyword>
<dbReference type="Gene3D" id="1.10.10.10">
    <property type="entry name" value="Winged helix-like DNA-binding domain superfamily/Winged helix DNA-binding domain"/>
    <property type="match status" value="1"/>
</dbReference>
<dbReference type="AlphaFoldDB" id="A0A1R3TYC5"/>
<dbReference type="Proteomes" id="UP000237447">
    <property type="component" value="Unassembled WGS sequence"/>
</dbReference>
<keyword evidence="14" id="KW-1185">Reference proteome</keyword>
<dbReference type="STRING" id="1907666.DSM25559_3866"/>
<accession>A0A1R3TYC5</accession>
<evidence type="ECO:0000313" key="11">
    <source>
        <dbReference type="EMBL" id="SCX32208.1"/>
    </source>
</evidence>
<comment type="function">
    <text evidence="5">Transcriptional regulator of the ttuABCDE tartrate utilization operon.</text>
</comment>
<evidence type="ECO:0000313" key="10">
    <source>
        <dbReference type="EMBL" id="POO52767.1"/>
    </source>
</evidence>
<evidence type="ECO:0000256" key="6">
    <source>
        <dbReference type="ARBA" id="ARBA00067332"/>
    </source>
</evidence>
<dbReference type="PANTHER" id="PTHR30537:SF5">
    <property type="entry name" value="HTH-TYPE TRANSCRIPTIONAL ACTIVATOR TTDR-RELATED"/>
    <property type="match status" value="1"/>
</dbReference>
<dbReference type="EMBL" id="FMUE01000011">
    <property type="protein sequence ID" value="SCX32208.1"/>
    <property type="molecule type" value="Genomic_DNA"/>
</dbReference>
<comment type="similarity">
    <text evidence="1">Belongs to the LysR transcriptional regulatory family.</text>
</comment>
<dbReference type="SUPFAM" id="SSF53850">
    <property type="entry name" value="Periplasmic binding protein-like II"/>
    <property type="match status" value="1"/>
</dbReference>
<organism evidence="11 12">
    <name type="scientific">Agrobacterium rosae</name>
    <dbReference type="NCBI Taxonomy" id="1972867"/>
    <lineage>
        <taxon>Bacteria</taxon>
        <taxon>Pseudomonadati</taxon>
        <taxon>Pseudomonadota</taxon>
        <taxon>Alphaproteobacteria</taxon>
        <taxon>Hyphomicrobiales</taxon>
        <taxon>Rhizobiaceae</taxon>
        <taxon>Rhizobium/Agrobacterium group</taxon>
        <taxon>Agrobacterium</taxon>
    </lineage>
</organism>
<dbReference type="PROSITE" id="PS50931">
    <property type="entry name" value="HTH_LYSR"/>
    <property type="match status" value="1"/>
</dbReference>
<dbReference type="GeneID" id="86878864"/>
<reference evidence="11" key="2">
    <citation type="submission" date="2016-10" db="EMBL/GenBank/DDBJ databases">
        <authorList>
            <person name="de Groot N.N."/>
        </authorList>
    </citation>
    <scope>NUCLEOTIDE SEQUENCE [LARGE SCALE GENOMIC DNA]</scope>
    <source>
        <strain evidence="11">DSM25559</strain>
    </source>
</reference>
<reference evidence="12" key="1">
    <citation type="submission" date="2016-10" db="EMBL/GenBank/DDBJ databases">
        <authorList>
            <person name="Wibberg D."/>
        </authorList>
    </citation>
    <scope>NUCLEOTIDE SEQUENCE [LARGE SCALE GENOMIC DNA]</scope>
</reference>
<dbReference type="CDD" id="cd08422">
    <property type="entry name" value="PBP2_CrgA_like"/>
    <property type="match status" value="1"/>
</dbReference>
<dbReference type="RefSeq" id="WP_077122028.1">
    <property type="nucleotide sequence ID" value="NZ_CP192765.1"/>
</dbReference>
<keyword evidence="3" id="KW-0238">DNA-binding</keyword>
<dbReference type="GO" id="GO:0003677">
    <property type="term" value="F:DNA binding"/>
    <property type="evidence" value="ECO:0007669"/>
    <property type="project" value="UniProtKB-KW"/>
</dbReference>
<dbReference type="Proteomes" id="UP001277561">
    <property type="component" value="Unassembled WGS sequence"/>
</dbReference>
<sequence>MNDYKALRTFLMAAEKRNFAQVARELDMTPAAVTRAIAALEDDLGVQLFVRTTRQVSLTTDGAIYAAQIQPAFEALENARKDVMNTHKADHGRLRISAPTWFGQQVLPPILSVFRERNPKISFEVSLGDGLVNIIDDDFDLAIRISAAPSDKFTIWRKISVVKRILVAAPGSRFADIQHPSELTPDDCLAYSGESRRENWALSDGNGSASISAGRAFSANSGEVLASMAVEGKGVALLPKFHVSGHLRSGKLVHILAEWTPPDLWLTLYYPPYQALPPRIASFSKFFEEEVPGFMAHDGGCEVLQS</sequence>
<name>A0A1R3TYC5_9HYPH</name>
<dbReference type="InterPro" id="IPR036390">
    <property type="entry name" value="WH_DNA-bd_sf"/>
</dbReference>
<evidence type="ECO:0000256" key="1">
    <source>
        <dbReference type="ARBA" id="ARBA00009437"/>
    </source>
</evidence>
<dbReference type="Proteomes" id="UP000187891">
    <property type="component" value="Unassembled WGS sequence"/>
</dbReference>
<evidence type="ECO:0000313" key="13">
    <source>
        <dbReference type="Proteomes" id="UP000237447"/>
    </source>
</evidence>
<dbReference type="InterPro" id="IPR058163">
    <property type="entry name" value="LysR-type_TF_proteobact-type"/>
</dbReference>
<dbReference type="SUPFAM" id="SSF46785">
    <property type="entry name" value="Winged helix' DNA-binding domain"/>
    <property type="match status" value="1"/>
</dbReference>
<dbReference type="Pfam" id="PF00126">
    <property type="entry name" value="HTH_1"/>
    <property type="match status" value="1"/>
</dbReference>
<dbReference type="Pfam" id="PF03466">
    <property type="entry name" value="LysR_substrate"/>
    <property type="match status" value="1"/>
</dbReference>
<evidence type="ECO:0000256" key="4">
    <source>
        <dbReference type="ARBA" id="ARBA00023163"/>
    </source>
</evidence>
<evidence type="ECO:0000313" key="9">
    <source>
        <dbReference type="EMBL" id="MDX8330954.1"/>
    </source>
</evidence>
<accession>A0A2S4EFG9</accession>
<reference evidence="10 13" key="3">
    <citation type="journal article" date="2018" name="Syst. Appl. Microbiol.">
        <title>Agrobacterium rosae sp. nov., isolated from galls on different agricultural crops.</title>
        <authorList>
            <person name="Kuzmanovic N."/>
            <person name="Pulawska J."/>
            <person name="Smalla K."/>
            <person name="Nesme X."/>
        </authorList>
    </citation>
    <scope>NUCLEOTIDE SEQUENCE [LARGE SCALE GENOMIC DNA]</scope>
    <source>
        <strain evidence="10 13">NCPPB 1650</strain>
    </source>
</reference>
<dbReference type="EMBL" id="NXEJ01000003">
    <property type="protein sequence ID" value="POO52767.1"/>
    <property type="molecule type" value="Genomic_DNA"/>
</dbReference>
<evidence type="ECO:0000256" key="5">
    <source>
        <dbReference type="ARBA" id="ARBA00054626"/>
    </source>
</evidence>
<dbReference type="PANTHER" id="PTHR30537">
    <property type="entry name" value="HTH-TYPE TRANSCRIPTIONAL REGULATOR"/>
    <property type="match status" value="1"/>
</dbReference>
<evidence type="ECO:0000256" key="3">
    <source>
        <dbReference type="ARBA" id="ARBA00023125"/>
    </source>
</evidence>
<reference evidence="9 14" key="4">
    <citation type="journal article" date="2023" name="Phytobiomes J">
        <title>Deciphering the key players within the bacterial microbiota associated with aerial crown gall tumors on rhododendron: Insights into the gallobiome.</title>
        <authorList>
            <person name="Kuzmanovic N."/>
            <person name="Nesme J."/>
            <person name="Wolf J."/>
            <person name="Neumann-Schaal M."/>
            <person name="Petersen J."/>
            <person name="Fernandez-Gnecco G."/>
            <person name="Sproeer C."/>
            <person name="Bunk B."/>
            <person name="Overmann J."/>
            <person name="Sorensen S.J."/>
            <person name="Idczak E."/>
            <person name="Smalla K."/>
        </authorList>
    </citation>
    <scope>NUCLEOTIDE SEQUENCE [LARGE SCALE GENOMIC DNA]</scope>
    <source>
        <strain evidence="9">Rho-14.1</strain>
        <strain evidence="14">rho-14.1</strain>
    </source>
</reference>
<evidence type="ECO:0000256" key="7">
    <source>
        <dbReference type="ARBA" id="ARBA00083243"/>
    </source>
</evidence>
<dbReference type="InterPro" id="IPR005119">
    <property type="entry name" value="LysR_subst-bd"/>
</dbReference>
<dbReference type="FunFam" id="1.10.10.10:FF:000001">
    <property type="entry name" value="LysR family transcriptional regulator"/>
    <property type="match status" value="1"/>
</dbReference>
<proteinExistence type="inferred from homology"/>
<evidence type="ECO:0000313" key="14">
    <source>
        <dbReference type="Proteomes" id="UP001277561"/>
    </source>
</evidence>